<dbReference type="InterPro" id="IPR001375">
    <property type="entry name" value="Peptidase_S9_cat"/>
</dbReference>
<dbReference type="InterPro" id="IPR011659">
    <property type="entry name" value="WD40"/>
</dbReference>
<dbReference type="SUPFAM" id="SSF53474">
    <property type="entry name" value="alpha/beta-Hydrolases"/>
    <property type="match status" value="1"/>
</dbReference>
<dbReference type="AlphaFoldDB" id="A0A4R4ZNA8"/>
<dbReference type="PANTHER" id="PTHR42776:SF13">
    <property type="entry name" value="DIPEPTIDYL-PEPTIDASE 5"/>
    <property type="match status" value="1"/>
</dbReference>
<comment type="caution">
    <text evidence="6">The sequence shown here is derived from an EMBL/GenBank/DDBJ whole genome shotgun (WGS) entry which is preliminary data.</text>
</comment>
<dbReference type="GO" id="GO:0006508">
    <property type="term" value="P:proteolysis"/>
    <property type="evidence" value="ECO:0007669"/>
    <property type="project" value="InterPro"/>
</dbReference>
<evidence type="ECO:0000313" key="7">
    <source>
        <dbReference type="Proteomes" id="UP000295124"/>
    </source>
</evidence>
<sequence>MDFDSYLALPRPSSLALSPDGSRLIAAIGQYDDETGKMISALWELDPSGTAEPQRLTRSAGGESQPAFHADGSLYFVSTRDDDKSAVWRLPASGEAEQVCVADGFRIGGSTVVVTTSMLPGAKDAADDAAQRKDRKTSGVLHTSSPARVWDQELGPDETRLQLANGRDLTPTPGNALVQAEYVVAPDGRTVIAKWFVPRLDWPLAQLVAIDTATGDRRVLAEDPAAGFYDPAISPDSRYVVAARWEDPQPDTAPVLGLVLVDLETSDLREVVNGRELWPTDTTSPAFAADSSALYVVAEDHGDRPIVRVDLATGAQTRLTGAGSYQAIQVAPDGTALFALHHDMDSPHTPVRIDLATGDVVRLMSSEVELPGRVERVEATAPDGATVPGWLLLPNSDEPAPLVLRVHGGPSASAGGWNWRWNPWWLVAAGYAVLLPDPALSTGYGMECMERGWQGWGTTVYDDVIALTDVVEQRADIDATRTAAIGGSFGGYMVNWIAGHTDRFRCLISHAGIWHLGGFQGTADYSGYFARQFGTPEARPERYADRSPAQYLENISTPILVTHGGRDERVPTGQGNHLFADLQRRGVESAYLSFPDEGHMILKPANARFWNQTMIDWLNRHLR</sequence>
<reference evidence="6 7" key="1">
    <citation type="submission" date="2019-03" db="EMBL/GenBank/DDBJ databases">
        <title>Draft genome sequences of novel Actinobacteria.</title>
        <authorList>
            <person name="Sahin N."/>
            <person name="Ay H."/>
            <person name="Saygin H."/>
        </authorList>
    </citation>
    <scope>NUCLEOTIDE SEQUENCE [LARGE SCALE GENOMIC DNA]</scope>
    <source>
        <strain evidence="6 7">JCM 13523</strain>
    </source>
</reference>
<evidence type="ECO:0000313" key="6">
    <source>
        <dbReference type="EMBL" id="TDD59780.1"/>
    </source>
</evidence>
<organism evidence="6 7">
    <name type="scientific">Kribbella antibiotica</name>
    <dbReference type="NCBI Taxonomy" id="190195"/>
    <lineage>
        <taxon>Bacteria</taxon>
        <taxon>Bacillati</taxon>
        <taxon>Actinomycetota</taxon>
        <taxon>Actinomycetes</taxon>
        <taxon>Propionibacteriales</taxon>
        <taxon>Kribbellaceae</taxon>
        <taxon>Kribbella</taxon>
    </lineage>
</organism>
<evidence type="ECO:0000256" key="4">
    <source>
        <dbReference type="SAM" id="MobiDB-lite"/>
    </source>
</evidence>
<evidence type="ECO:0000256" key="2">
    <source>
        <dbReference type="ARBA" id="ARBA00022801"/>
    </source>
</evidence>
<gene>
    <name evidence="6" type="ORF">E1263_13455</name>
</gene>
<keyword evidence="7" id="KW-1185">Reference proteome</keyword>
<dbReference type="RefSeq" id="WP_132167608.1">
    <property type="nucleotide sequence ID" value="NZ_SMKX01000031.1"/>
</dbReference>
<dbReference type="InterPro" id="IPR011042">
    <property type="entry name" value="6-blade_b-propeller_TolB-like"/>
</dbReference>
<dbReference type="Gene3D" id="3.40.50.1820">
    <property type="entry name" value="alpha/beta hydrolase"/>
    <property type="match status" value="1"/>
</dbReference>
<name>A0A4R4ZNA8_9ACTN</name>
<feature type="region of interest" description="Disordered" evidence="4">
    <location>
        <begin position="123"/>
        <end position="142"/>
    </location>
</feature>
<keyword evidence="2" id="KW-0378">Hydrolase</keyword>
<keyword evidence="3" id="KW-0645">Protease</keyword>
<protein>
    <submittedName>
        <fullName evidence="6">S9 family peptidase</fullName>
    </submittedName>
</protein>
<dbReference type="Gene3D" id="2.120.10.30">
    <property type="entry name" value="TolB, C-terminal domain"/>
    <property type="match status" value="2"/>
</dbReference>
<dbReference type="Pfam" id="PF07676">
    <property type="entry name" value="PD40"/>
    <property type="match status" value="1"/>
</dbReference>
<dbReference type="OrthoDB" id="3325701at2"/>
<proteinExistence type="predicted"/>
<dbReference type="PANTHER" id="PTHR42776">
    <property type="entry name" value="SERINE PEPTIDASE S9 FAMILY MEMBER"/>
    <property type="match status" value="1"/>
</dbReference>
<dbReference type="GO" id="GO:0004252">
    <property type="term" value="F:serine-type endopeptidase activity"/>
    <property type="evidence" value="ECO:0007669"/>
    <property type="project" value="TreeGrafter"/>
</dbReference>
<dbReference type="Pfam" id="PF00326">
    <property type="entry name" value="Peptidase_S9"/>
    <property type="match status" value="1"/>
</dbReference>
<dbReference type="Proteomes" id="UP000295124">
    <property type="component" value="Unassembled WGS sequence"/>
</dbReference>
<evidence type="ECO:0000256" key="1">
    <source>
        <dbReference type="ARBA" id="ARBA00022729"/>
    </source>
</evidence>
<accession>A0A4R4ZNA8</accession>
<dbReference type="SUPFAM" id="SSF82171">
    <property type="entry name" value="DPP6 N-terminal domain-like"/>
    <property type="match status" value="1"/>
</dbReference>
<evidence type="ECO:0000256" key="3">
    <source>
        <dbReference type="ARBA" id="ARBA00022825"/>
    </source>
</evidence>
<dbReference type="InterPro" id="IPR029058">
    <property type="entry name" value="AB_hydrolase_fold"/>
</dbReference>
<keyword evidence="3" id="KW-0720">Serine protease</keyword>
<keyword evidence="1" id="KW-0732">Signal</keyword>
<dbReference type="EMBL" id="SMKX01000031">
    <property type="protein sequence ID" value="TDD59780.1"/>
    <property type="molecule type" value="Genomic_DNA"/>
</dbReference>
<evidence type="ECO:0000259" key="5">
    <source>
        <dbReference type="Pfam" id="PF00326"/>
    </source>
</evidence>
<feature type="domain" description="Peptidase S9 prolyl oligopeptidase catalytic" evidence="5">
    <location>
        <begin position="417"/>
        <end position="622"/>
    </location>
</feature>